<evidence type="ECO:0000256" key="1">
    <source>
        <dbReference type="SAM" id="Phobius"/>
    </source>
</evidence>
<accession>A0A1H3VIC1</accession>
<dbReference type="EMBL" id="FNQJ01000001">
    <property type="protein sequence ID" value="SDZ74421.1"/>
    <property type="molecule type" value="Genomic_DNA"/>
</dbReference>
<gene>
    <name evidence="2" type="ORF">SAMN05421875_101175</name>
</gene>
<sequence>MVAGRYDSPMLFHLPGYSLPERLWRTARRWALAWGRIVYLGAVVLVLVLSPSSYSPSARRTLARQIYLDTAPILLGFTVLAALLALVITRIVVVTALSYGLSRYALEMVIRVLVLELIPLTATLFVAMRCTIPHGTQLALLRQSGHFEALRAHGGDPVRMELLPRVVAGVFASITLAALSCVVALVMAYISVYGFNLAGLPGYTRMFGHVFSPAVTLVFVLKTLFSSLAVALIPTAAGMYDAGEGAAPDSELGGLARMFAVLLLIEVGSLVGNYY</sequence>
<reference evidence="3" key="1">
    <citation type="submission" date="2016-10" db="EMBL/GenBank/DDBJ databases">
        <authorList>
            <person name="Varghese N."/>
            <person name="Submissions S."/>
        </authorList>
    </citation>
    <scope>NUCLEOTIDE SEQUENCE [LARGE SCALE GENOMIC DNA]</scope>
    <source>
        <strain evidence="3">DSM 25157</strain>
    </source>
</reference>
<dbReference type="STRING" id="592050.SAMN05421875_101175"/>
<name>A0A1H3VIC1_9BURK</name>
<keyword evidence="1" id="KW-1133">Transmembrane helix</keyword>
<feature type="transmembrane region" description="Helical" evidence="1">
    <location>
        <begin position="254"/>
        <end position="274"/>
    </location>
</feature>
<dbReference type="AlphaFoldDB" id="A0A1H3VIC1"/>
<dbReference type="InterPro" id="IPR030802">
    <property type="entry name" value="Permease_MalE"/>
</dbReference>
<evidence type="ECO:0000313" key="2">
    <source>
        <dbReference type="EMBL" id="SDZ74421.1"/>
    </source>
</evidence>
<feature type="transmembrane region" description="Helical" evidence="1">
    <location>
        <begin position="33"/>
        <end position="54"/>
    </location>
</feature>
<feature type="transmembrane region" description="Helical" evidence="1">
    <location>
        <begin position="166"/>
        <end position="190"/>
    </location>
</feature>
<protein>
    <submittedName>
        <fullName evidence="2">Phospholipid/cholesterol/gamma-HCH transport system permease protein</fullName>
    </submittedName>
</protein>
<keyword evidence="1" id="KW-0812">Transmembrane</keyword>
<dbReference type="Pfam" id="PF02405">
    <property type="entry name" value="MlaE"/>
    <property type="match status" value="1"/>
</dbReference>
<feature type="transmembrane region" description="Helical" evidence="1">
    <location>
        <begin position="66"/>
        <end position="88"/>
    </location>
</feature>
<dbReference type="Proteomes" id="UP000199002">
    <property type="component" value="Unassembled WGS sequence"/>
</dbReference>
<proteinExistence type="predicted"/>
<keyword evidence="3" id="KW-1185">Reference proteome</keyword>
<evidence type="ECO:0000313" key="3">
    <source>
        <dbReference type="Proteomes" id="UP000199002"/>
    </source>
</evidence>
<dbReference type="GO" id="GO:0043190">
    <property type="term" value="C:ATP-binding cassette (ABC) transporter complex"/>
    <property type="evidence" value="ECO:0007669"/>
    <property type="project" value="InterPro"/>
</dbReference>
<feature type="transmembrane region" description="Helical" evidence="1">
    <location>
        <begin position="108"/>
        <end position="128"/>
    </location>
</feature>
<feature type="transmembrane region" description="Helical" evidence="1">
    <location>
        <begin position="210"/>
        <end position="233"/>
    </location>
</feature>
<organism evidence="2 3">
    <name type="scientific">Acidovorax soli</name>
    <dbReference type="NCBI Taxonomy" id="592050"/>
    <lineage>
        <taxon>Bacteria</taxon>
        <taxon>Pseudomonadati</taxon>
        <taxon>Pseudomonadota</taxon>
        <taxon>Betaproteobacteria</taxon>
        <taxon>Burkholderiales</taxon>
        <taxon>Comamonadaceae</taxon>
        <taxon>Acidovorax</taxon>
    </lineage>
</organism>
<keyword evidence="1" id="KW-0472">Membrane</keyword>